<gene>
    <name evidence="1" type="ORF">CARN3_1098</name>
</gene>
<reference evidence="1" key="1">
    <citation type="submission" date="2009-10" db="EMBL/GenBank/DDBJ databases">
        <title>Diversity of trophic interactions inside an arsenic-rich microbial ecosystem.</title>
        <authorList>
            <person name="Bertin P.N."/>
            <person name="Heinrich-Salmeron A."/>
            <person name="Pelletier E."/>
            <person name="Goulhen-Chollet F."/>
            <person name="Arsene-Ploetze F."/>
            <person name="Gallien S."/>
            <person name="Calteau A."/>
            <person name="Vallenet D."/>
            <person name="Casiot C."/>
            <person name="Chane-Woon-Ming B."/>
            <person name="Giloteaux L."/>
            <person name="Barakat M."/>
            <person name="Bonnefoy V."/>
            <person name="Bruneel O."/>
            <person name="Chandler M."/>
            <person name="Cleiss J."/>
            <person name="Duran R."/>
            <person name="Elbaz-Poulichet F."/>
            <person name="Fonknechten N."/>
            <person name="Lauga B."/>
            <person name="Mornico D."/>
            <person name="Ortet P."/>
            <person name="Schaeffer C."/>
            <person name="Siguier P."/>
            <person name="Alexander Thil Smith A."/>
            <person name="Van Dorsselaer A."/>
            <person name="Weissenbach J."/>
            <person name="Medigue C."/>
            <person name="Le Paslier D."/>
        </authorList>
    </citation>
    <scope>NUCLEOTIDE SEQUENCE</scope>
</reference>
<dbReference type="EMBL" id="CABN01000092">
    <property type="protein sequence ID" value="CBI00109.1"/>
    <property type="molecule type" value="Genomic_DNA"/>
</dbReference>
<evidence type="ECO:0000313" key="1">
    <source>
        <dbReference type="EMBL" id="CBI00109.1"/>
    </source>
</evidence>
<name>E6PYV0_9ZZZZ</name>
<proteinExistence type="predicted"/>
<dbReference type="AlphaFoldDB" id="E6PYV0"/>
<comment type="caution">
    <text evidence="1">The sequence shown here is derived from an EMBL/GenBank/DDBJ whole genome shotgun (WGS) entry which is preliminary data.</text>
</comment>
<organism evidence="1">
    <name type="scientific">mine drainage metagenome</name>
    <dbReference type="NCBI Taxonomy" id="410659"/>
    <lineage>
        <taxon>unclassified sequences</taxon>
        <taxon>metagenomes</taxon>
        <taxon>ecological metagenomes</taxon>
    </lineage>
</organism>
<accession>E6PYV0</accession>
<sequence>MASAVKGLLPHTSEGIVLARVEAAADQTYFFYNQCIRIAHILTLSPISTDDGAMYLQALPSSKLPKLWKTAAAQAACGIHPDKMPSGSPPPPNLPGPTDEGRALVYFFSGVPQFSGHSSLARSFGAIPPIHVGADGHWIGETEVRSYLGVQMAPGKHSLCSATRILLGVKPTLHIGQIDVVAGKTYFVDTNTLQPVEQGLATVWLRRIAAMPKSDSPNRKALNKWSKTNFPASPDELRTCGIPDLNSTAPAPPPVSWGNGAAPASQIFFLLKSDIKRLHRGHAVDVGFDGHWAVELQTTSWTSFPVAAGEHNVCIHIGNGLKRRDHWFSSDETLFLDSVNAVNGMSLYFISHLIVLGNSDGATIFIFRSSRLDPDEAALLVAYYPHAGTHLSHSRKVTRTSVTPLPLSSAPGAFPTAASSIRLRSVPFIA</sequence>
<protein>
    <submittedName>
        <fullName evidence="1">Uncharacterized protein</fullName>
    </submittedName>
</protein>